<proteinExistence type="predicted"/>
<reference evidence="1 2" key="1">
    <citation type="journal article" date="2018" name="Evol. Lett.">
        <title>Horizontal gene cluster transfer increased hallucinogenic mushroom diversity.</title>
        <authorList>
            <person name="Reynolds H.T."/>
            <person name="Vijayakumar V."/>
            <person name="Gluck-Thaler E."/>
            <person name="Korotkin H.B."/>
            <person name="Matheny P.B."/>
            <person name="Slot J.C."/>
        </authorList>
    </citation>
    <scope>NUCLEOTIDE SEQUENCE [LARGE SCALE GENOMIC DNA]</scope>
    <source>
        <strain evidence="1 2">2631</strain>
    </source>
</reference>
<accession>A0A409WYR2</accession>
<keyword evidence="2" id="KW-1185">Reference proteome</keyword>
<protein>
    <submittedName>
        <fullName evidence="1">Uncharacterized protein</fullName>
    </submittedName>
</protein>
<organism evidence="1 2">
    <name type="scientific">Psilocybe cyanescens</name>
    <dbReference type="NCBI Taxonomy" id="93625"/>
    <lineage>
        <taxon>Eukaryota</taxon>
        <taxon>Fungi</taxon>
        <taxon>Dikarya</taxon>
        <taxon>Basidiomycota</taxon>
        <taxon>Agaricomycotina</taxon>
        <taxon>Agaricomycetes</taxon>
        <taxon>Agaricomycetidae</taxon>
        <taxon>Agaricales</taxon>
        <taxon>Agaricineae</taxon>
        <taxon>Strophariaceae</taxon>
        <taxon>Psilocybe</taxon>
    </lineage>
</organism>
<dbReference type="Proteomes" id="UP000283269">
    <property type="component" value="Unassembled WGS sequence"/>
</dbReference>
<sequence length="146" mass="16341">MTTCSLSQDSRHLVASSCSLSNGIIFIFSSPLRPSSTIIETQKEADRGTYCSPAVPVPHQAKVQAACKCWATTKFPRRPNTVVGEKISLAFFWPSRRLETGLHLHQHMLLIYFMTQKLHHHIAAPSAFYDHREGRGVWPVPLPTCA</sequence>
<gene>
    <name evidence="1" type="ORF">CVT25_006314</name>
</gene>
<evidence type="ECO:0000313" key="1">
    <source>
        <dbReference type="EMBL" id="PPQ83629.1"/>
    </source>
</evidence>
<evidence type="ECO:0000313" key="2">
    <source>
        <dbReference type="Proteomes" id="UP000283269"/>
    </source>
</evidence>
<comment type="caution">
    <text evidence="1">The sequence shown here is derived from an EMBL/GenBank/DDBJ whole genome shotgun (WGS) entry which is preliminary data.</text>
</comment>
<dbReference type="InParanoid" id="A0A409WYR2"/>
<dbReference type="AlphaFoldDB" id="A0A409WYR2"/>
<dbReference type="EMBL" id="NHYD01002995">
    <property type="protein sequence ID" value="PPQ83629.1"/>
    <property type="molecule type" value="Genomic_DNA"/>
</dbReference>
<name>A0A409WYR2_PSICY</name>